<gene>
    <name evidence="2" type="ORF">Micbo1qcDRAFT_163729</name>
</gene>
<evidence type="ECO:0000313" key="2">
    <source>
        <dbReference type="EMBL" id="KXJ91014.1"/>
    </source>
</evidence>
<dbReference type="STRING" id="196109.A0A136J1Q0"/>
<organism evidence="2 3">
    <name type="scientific">Microdochium bolleyi</name>
    <dbReference type="NCBI Taxonomy" id="196109"/>
    <lineage>
        <taxon>Eukaryota</taxon>
        <taxon>Fungi</taxon>
        <taxon>Dikarya</taxon>
        <taxon>Ascomycota</taxon>
        <taxon>Pezizomycotina</taxon>
        <taxon>Sordariomycetes</taxon>
        <taxon>Xylariomycetidae</taxon>
        <taxon>Xylariales</taxon>
        <taxon>Microdochiaceae</taxon>
        <taxon>Microdochium</taxon>
    </lineage>
</organism>
<accession>A0A136J1Q0</accession>
<dbReference type="EMBL" id="KQ964251">
    <property type="protein sequence ID" value="KXJ91014.1"/>
    <property type="molecule type" value="Genomic_DNA"/>
</dbReference>
<dbReference type="Proteomes" id="UP000070501">
    <property type="component" value="Unassembled WGS sequence"/>
</dbReference>
<sequence length="103" mass="11256">MRYTAHGHREADDDSMVFDDGTPTADSNEVDIGVGVAQRDNKNEDTTTRVKIILAGEGRITPGIAKRKPVKPGIIVGIARPTWEIMLSPELGRWAVACDWALL</sequence>
<feature type="non-terminal residue" evidence="2">
    <location>
        <position position="103"/>
    </location>
</feature>
<dbReference type="InParanoid" id="A0A136J1Q0"/>
<feature type="region of interest" description="Disordered" evidence="1">
    <location>
        <begin position="1"/>
        <end position="29"/>
    </location>
</feature>
<reference evidence="3" key="1">
    <citation type="submission" date="2016-02" db="EMBL/GenBank/DDBJ databases">
        <title>Draft genome sequence of Microdochium bolleyi, a fungal endophyte of beachgrass.</title>
        <authorList>
            <consortium name="DOE Joint Genome Institute"/>
            <person name="David A.S."/>
            <person name="May G."/>
            <person name="Haridas S."/>
            <person name="Lim J."/>
            <person name="Wang M."/>
            <person name="Labutti K."/>
            <person name="Lipzen A."/>
            <person name="Barry K."/>
            <person name="Grigoriev I.V."/>
        </authorList>
    </citation>
    <scope>NUCLEOTIDE SEQUENCE [LARGE SCALE GENOMIC DNA]</scope>
    <source>
        <strain evidence="3">J235TASD1</strain>
    </source>
</reference>
<keyword evidence="3" id="KW-1185">Reference proteome</keyword>
<proteinExistence type="predicted"/>
<dbReference type="OrthoDB" id="5389296at2759"/>
<protein>
    <submittedName>
        <fullName evidence="2">Uncharacterized protein</fullName>
    </submittedName>
</protein>
<dbReference type="AlphaFoldDB" id="A0A136J1Q0"/>
<name>A0A136J1Q0_9PEZI</name>
<evidence type="ECO:0000313" key="3">
    <source>
        <dbReference type="Proteomes" id="UP000070501"/>
    </source>
</evidence>
<evidence type="ECO:0000256" key="1">
    <source>
        <dbReference type="SAM" id="MobiDB-lite"/>
    </source>
</evidence>